<dbReference type="Gene3D" id="1.10.287.700">
    <property type="entry name" value="Helix hairpin bin"/>
    <property type="match status" value="1"/>
</dbReference>
<sequence length="160" mass="16878">MHQACLLQGPSLAEKALEAAEALKARTEEAAERAKEGLRSAAGTARKAAQRAAGATQGAAQQAKERAVEGADTTKQTMVQDTERVTGLYRDCPQEPQPGAQQAPAQACSFAARLCMFWQHGMPLTSTQSQQWCYAVGTSSGHSSLAVVASCRPNQVGFLS</sequence>
<reference evidence="2 3" key="1">
    <citation type="submission" date="2023-10" db="EMBL/GenBank/DDBJ databases">
        <authorList>
            <person name="Maclean D."/>
            <person name="Macfadyen A."/>
        </authorList>
    </citation>
    <scope>NUCLEOTIDE SEQUENCE [LARGE SCALE GENOMIC DNA]</scope>
</reference>
<evidence type="ECO:0000313" key="3">
    <source>
        <dbReference type="Proteomes" id="UP001314263"/>
    </source>
</evidence>
<gene>
    <name evidence="2" type="ORF">CVIRNUC_010872</name>
</gene>
<dbReference type="SUPFAM" id="SSF118375">
    <property type="entry name" value="Synuclein"/>
    <property type="match status" value="1"/>
</dbReference>
<dbReference type="Proteomes" id="UP001314263">
    <property type="component" value="Unassembled WGS sequence"/>
</dbReference>
<protein>
    <submittedName>
        <fullName evidence="2">Uncharacterized protein</fullName>
    </submittedName>
</protein>
<dbReference type="EMBL" id="CAUYUE010000017">
    <property type="protein sequence ID" value="CAK0787650.1"/>
    <property type="molecule type" value="Genomic_DNA"/>
</dbReference>
<organism evidence="2 3">
    <name type="scientific">Coccomyxa viridis</name>
    <dbReference type="NCBI Taxonomy" id="1274662"/>
    <lineage>
        <taxon>Eukaryota</taxon>
        <taxon>Viridiplantae</taxon>
        <taxon>Chlorophyta</taxon>
        <taxon>core chlorophytes</taxon>
        <taxon>Trebouxiophyceae</taxon>
        <taxon>Trebouxiophyceae incertae sedis</taxon>
        <taxon>Coccomyxaceae</taxon>
        <taxon>Coccomyxa</taxon>
    </lineage>
</organism>
<dbReference type="AlphaFoldDB" id="A0AAV1IN13"/>
<evidence type="ECO:0000313" key="2">
    <source>
        <dbReference type="EMBL" id="CAK0787650.1"/>
    </source>
</evidence>
<name>A0AAV1IN13_9CHLO</name>
<feature type="region of interest" description="Disordered" evidence="1">
    <location>
        <begin position="28"/>
        <end position="80"/>
    </location>
</feature>
<proteinExistence type="predicted"/>
<accession>A0AAV1IN13</accession>
<comment type="caution">
    <text evidence="2">The sequence shown here is derived from an EMBL/GenBank/DDBJ whole genome shotgun (WGS) entry which is preliminary data.</text>
</comment>
<feature type="compositionally biased region" description="Basic and acidic residues" evidence="1">
    <location>
        <begin position="28"/>
        <end position="38"/>
    </location>
</feature>
<keyword evidence="3" id="KW-1185">Reference proteome</keyword>
<evidence type="ECO:0000256" key="1">
    <source>
        <dbReference type="SAM" id="MobiDB-lite"/>
    </source>
</evidence>
<feature type="compositionally biased region" description="Low complexity" evidence="1">
    <location>
        <begin position="41"/>
        <end position="62"/>
    </location>
</feature>